<comment type="caution">
    <text evidence="2">The sequence shown here is derived from an EMBL/GenBank/DDBJ whole genome shotgun (WGS) entry which is preliminary data.</text>
</comment>
<evidence type="ECO:0000313" key="2">
    <source>
        <dbReference type="EMBL" id="MBK5929076.1"/>
    </source>
</evidence>
<reference evidence="2" key="2">
    <citation type="journal article" date="2020" name="Microorganisms">
        <title>Osmotic Adaptation and Compatible Solute Biosynthesis of Phototrophic Bacteria as Revealed from Genome Analyses.</title>
        <authorList>
            <person name="Imhoff J.F."/>
            <person name="Rahn T."/>
            <person name="Kunzel S."/>
            <person name="Keller A."/>
            <person name="Neulinger S.C."/>
        </authorList>
    </citation>
    <scope>NUCLEOTIDE SEQUENCE</scope>
    <source>
        <strain evidence="2">DSM 4395</strain>
    </source>
</reference>
<evidence type="ECO:0000313" key="3">
    <source>
        <dbReference type="Proteomes" id="UP001296967"/>
    </source>
</evidence>
<accession>A0AAJ0UCT1</accession>
<reference evidence="2" key="1">
    <citation type="submission" date="2017-05" db="EMBL/GenBank/DDBJ databases">
        <authorList>
            <person name="Imhoff J.F."/>
            <person name="Rahn T."/>
            <person name="Kuenzel S."/>
            <person name="Neulinger S.C."/>
        </authorList>
    </citation>
    <scope>NUCLEOTIDE SEQUENCE</scope>
    <source>
        <strain evidence="2">DSM 4395</strain>
    </source>
</reference>
<gene>
    <name evidence="2" type="ORF">CCR82_00595</name>
</gene>
<dbReference type="Pfam" id="PF04754">
    <property type="entry name" value="Transposase_31"/>
    <property type="match status" value="1"/>
</dbReference>
<proteinExistence type="predicted"/>
<dbReference type="EMBL" id="NHSF01000008">
    <property type="protein sequence ID" value="MBK5929076.1"/>
    <property type="molecule type" value="Genomic_DNA"/>
</dbReference>
<dbReference type="GO" id="GO:0006310">
    <property type="term" value="P:DNA recombination"/>
    <property type="evidence" value="ECO:0007669"/>
    <property type="project" value="TreeGrafter"/>
</dbReference>
<keyword evidence="3" id="KW-1185">Reference proteome</keyword>
<dbReference type="InterPro" id="IPR051699">
    <property type="entry name" value="Rpn/YhgA-like_nuclease"/>
</dbReference>
<dbReference type="PANTHER" id="PTHR34611">
    <property type="match status" value="1"/>
</dbReference>
<name>A0AAJ0UCT1_HALSE</name>
<dbReference type="GO" id="GO:1990238">
    <property type="term" value="F:double-stranded DNA endonuclease activity"/>
    <property type="evidence" value="ECO:0007669"/>
    <property type="project" value="TreeGrafter"/>
</dbReference>
<dbReference type="InterPro" id="IPR006842">
    <property type="entry name" value="Transposase_31"/>
</dbReference>
<organism evidence="2 3">
    <name type="scientific">Halochromatium salexigens</name>
    <name type="common">Chromatium salexigens</name>
    <dbReference type="NCBI Taxonomy" id="49447"/>
    <lineage>
        <taxon>Bacteria</taxon>
        <taxon>Pseudomonadati</taxon>
        <taxon>Pseudomonadota</taxon>
        <taxon>Gammaproteobacteria</taxon>
        <taxon>Chromatiales</taxon>
        <taxon>Chromatiaceae</taxon>
        <taxon>Halochromatium</taxon>
    </lineage>
</organism>
<evidence type="ECO:0000259" key="1">
    <source>
        <dbReference type="Pfam" id="PF04754"/>
    </source>
</evidence>
<sequence length="327" mass="37353">MAKHHDTGYKELFSHPEFVQQLIEGFAPPEIAALMDFSTLKNHSGNYITPLFEERFEDVVWSVHVHWQGVTERLFLYLLIEFQSTVDPTMPLRMLHYVACFYQHLLKTKVTTPAQGLPPILPIVLYNGLERWQAAEDIDELVRPTPPAFLRAYQPHLRYHLIDEGRYTPEQLGLIDSPLSAVFGVEIASRKRASLQAAVDRLVRLIQADPNKTRLDRLITRWLKRHLQRLGAQIDLTQIHSLVEDKTMLAENLETWAQRERQEGRLEGRQEGEQIGMQKGEQIGMQKTAQATARNLIALGLLNDAQIAQATGLSMAQVEALRSLDSH</sequence>
<dbReference type="Proteomes" id="UP001296967">
    <property type="component" value="Unassembled WGS sequence"/>
</dbReference>
<feature type="domain" description="Transposase (putative) YhgA-like" evidence="1">
    <location>
        <begin position="4"/>
        <end position="212"/>
    </location>
</feature>
<dbReference type="AlphaFoldDB" id="A0AAJ0UCT1"/>
<protein>
    <submittedName>
        <fullName evidence="2">Transposase</fullName>
    </submittedName>
</protein>
<dbReference type="RefSeq" id="WP_201243270.1">
    <property type="nucleotide sequence ID" value="NZ_NHSF01000008.1"/>
</dbReference>
<dbReference type="PANTHER" id="PTHR34611:SF2">
    <property type="entry name" value="INACTIVE RECOMBINATION-PROMOTING NUCLEASE-LIKE PROTEIN RPNE-RELATED"/>
    <property type="match status" value="1"/>
</dbReference>